<dbReference type="GO" id="GO:0006152">
    <property type="term" value="P:purine nucleoside catabolic process"/>
    <property type="evidence" value="ECO:0007669"/>
    <property type="project" value="TreeGrafter"/>
</dbReference>
<proteinExistence type="predicted"/>
<dbReference type="InterPro" id="IPR036452">
    <property type="entry name" value="Ribo_hydro-like"/>
</dbReference>
<dbReference type="EC" id="3.2.2.1" evidence="4"/>
<evidence type="ECO:0000313" key="5">
    <source>
        <dbReference type="Proteomes" id="UP000575985"/>
    </source>
</evidence>
<keyword evidence="5" id="KW-1185">Reference proteome</keyword>
<comment type="caution">
    <text evidence="4">The sequence shown here is derived from an EMBL/GenBank/DDBJ whole genome shotgun (WGS) entry which is preliminary data.</text>
</comment>
<keyword evidence="2 4" id="KW-0326">Glycosidase</keyword>
<dbReference type="RefSeq" id="WP_179768945.1">
    <property type="nucleotide sequence ID" value="NZ_JACCFO010000001.1"/>
</dbReference>
<dbReference type="Proteomes" id="UP000575985">
    <property type="component" value="Unassembled WGS sequence"/>
</dbReference>
<dbReference type="CDD" id="cd02650">
    <property type="entry name" value="nuc_hydro_CaPnhB"/>
    <property type="match status" value="1"/>
</dbReference>
<evidence type="ECO:0000256" key="1">
    <source>
        <dbReference type="ARBA" id="ARBA00022801"/>
    </source>
</evidence>
<name>A0A853BTK7_9ACTN</name>
<dbReference type="SUPFAM" id="SSF53590">
    <property type="entry name" value="Nucleoside hydrolase"/>
    <property type="match status" value="1"/>
</dbReference>
<organism evidence="4 5">
    <name type="scientific">Streptomonospora nanhaiensis</name>
    <dbReference type="NCBI Taxonomy" id="1323731"/>
    <lineage>
        <taxon>Bacteria</taxon>
        <taxon>Bacillati</taxon>
        <taxon>Actinomycetota</taxon>
        <taxon>Actinomycetes</taxon>
        <taxon>Streptosporangiales</taxon>
        <taxon>Nocardiopsidaceae</taxon>
        <taxon>Streptomonospora</taxon>
    </lineage>
</organism>
<feature type="domain" description="Inosine/uridine-preferring nucleoside hydrolase" evidence="3">
    <location>
        <begin position="3"/>
        <end position="302"/>
    </location>
</feature>
<dbReference type="GO" id="GO:0008477">
    <property type="term" value="F:purine nucleosidase activity"/>
    <property type="evidence" value="ECO:0007669"/>
    <property type="project" value="UniProtKB-EC"/>
</dbReference>
<dbReference type="EMBL" id="JACCFO010000001">
    <property type="protein sequence ID" value="NYI97632.1"/>
    <property type="molecule type" value="Genomic_DNA"/>
</dbReference>
<reference evidence="4 5" key="1">
    <citation type="submission" date="2020-07" db="EMBL/GenBank/DDBJ databases">
        <title>Sequencing the genomes of 1000 actinobacteria strains.</title>
        <authorList>
            <person name="Klenk H.-P."/>
        </authorList>
    </citation>
    <scope>NUCLEOTIDE SEQUENCE [LARGE SCALE GENOMIC DNA]</scope>
    <source>
        <strain evidence="4 5">DSM 45927</strain>
    </source>
</reference>
<gene>
    <name evidence="4" type="ORF">HNR12_003909</name>
</gene>
<evidence type="ECO:0000313" key="4">
    <source>
        <dbReference type="EMBL" id="NYI97632.1"/>
    </source>
</evidence>
<protein>
    <submittedName>
        <fullName evidence="4">Purine nucleosidase</fullName>
        <ecNumber evidence="4">3.2.2.1</ecNumber>
    </submittedName>
</protein>
<evidence type="ECO:0000256" key="2">
    <source>
        <dbReference type="ARBA" id="ARBA00023295"/>
    </source>
</evidence>
<dbReference type="AlphaFoldDB" id="A0A853BTK7"/>
<accession>A0A853BTK7</accession>
<dbReference type="PANTHER" id="PTHR12304:SF4">
    <property type="entry name" value="URIDINE NUCLEOSIDASE"/>
    <property type="match status" value="1"/>
</dbReference>
<dbReference type="InterPro" id="IPR001910">
    <property type="entry name" value="Inosine/uridine_hydrolase_dom"/>
</dbReference>
<dbReference type="InterPro" id="IPR023186">
    <property type="entry name" value="IUNH"/>
</dbReference>
<sequence>MRIYVDCDPGIDDAMALAYVTAGPDAEIVGVGTVFGNNGVDVTTDNALRLLELYGRPEVPVARGAARPLAQPPRSAEHVHGRNGLGEVDLPAPAGAPVDHSAAEMLVRAARSAPGALDVLALGPLTNIALALSLEPELPRLLRRVVVMGGAVRAPGNVTPWGEANVVADPEAAETVLAAGFDAVLVPLDVTMRTVATTAWLEELKTVAGRRAETASAFLDFYAGWYSTVFGERQCAMHDPLAAAILLDEAVATETVEVPVRVELRGEFTRGMTLADMRLNRDLGDGRPPVRVVGAADGTVFLARMLDALR</sequence>
<dbReference type="Gene3D" id="3.90.245.10">
    <property type="entry name" value="Ribonucleoside hydrolase-like"/>
    <property type="match status" value="1"/>
</dbReference>
<dbReference type="PANTHER" id="PTHR12304">
    <property type="entry name" value="INOSINE-URIDINE PREFERRING NUCLEOSIDE HYDROLASE"/>
    <property type="match status" value="1"/>
</dbReference>
<dbReference type="GO" id="GO:0005829">
    <property type="term" value="C:cytosol"/>
    <property type="evidence" value="ECO:0007669"/>
    <property type="project" value="TreeGrafter"/>
</dbReference>
<dbReference type="Pfam" id="PF01156">
    <property type="entry name" value="IU_nuc_hydro"/>
    <property type="match status" value="1"/>
</dbReference>
<keyword evidence="1 4" id="KW-0378">Hydrolase</keyword>
<evidence type="ECO:0000259" key="3">
    <source>
        <dbReference type="Pfam" id="PF01156"/>
    </source>
</evidence>